<dbReference type="GO" id="GO:0015740">
    <property type="term" value="P:C4-dicarboxylate transport"/>
    <property type="evidence" value="ECO:0007669"/>
    <property type="project" value="TreeGrafter"/>
</dbReference>
<organism evidence="11 12">
    <name type="scientific">Sphaerochaeta globosa (strain ATCC BAA-1886 / DSM 22777 / Buddy)</name>
    <name type="common">Spirochaeta sp. (strain Buddy)</name>
    <dbReference type="NCBI Taxonomy" id="158189"/>
    <lineage>
        <taxon>Bacteria</taxon>
        <taxon>Pseudomonadati</taxon>
        <taxon>Spirochaetota</taxon>
        <taxon>Spirochaetia</taxon>
        <taxon>Spirochaetales</taxon>
        <taxon>Sphaerochaetaceae</taxon>
        <taxon>Sphaerochaeta</taxon>
    </lineage>
</organism>
<dbReference type="Proteomes" id="UP000008466">
    <property type="component" value="Chromosome"/>
</dbReference>
<keyword evidence="7 9" id="KW-0472">Membrane</keyword>
<evidence type="ECO:0000256" key="7">
    <source>
        <dbReference type="ARBA" id="ARBA00023136"/>
    </source>
</evidence>
<evidence type="ECO:0000259" key="10">
    <source>
        <dbReference type="Pfam" id="PF04290"/>
    </source>
</evidence>
<dbReference type="PANTHER" id="PTHR35011:SF2">
    <property type="entry name" value="2,3-DIKETO-L-GULONATE TRAP TRANSPORTER SMALL PERMEASE PROTEIN YIAM"/>
    <property type="match status" value="1"/>
</dbReference>
<gene>
    <name evidence="11" type="ordered locus">SpiBuddy_1220</name>
</gene>
<feature type="transmembrane region" description="Helical" evidence="9">
    <location>
        <begin position="167"/>
        <end position="192"/>
    </location>
</feature>
<name>F0RVQ3_SPHGB</name>
<protein>
    <submittedName>
        <fullName evidence="11">Tripartite ATP-independent periplasmic transporter DctQ component</fullName>
    </submittedName>
</protein>
<dbReference type="RefSeq" id="WP_013606896.1">
    <property type="nucleotide sequence ID" value="NC_015152.1"/>
</dbReference>
<keyword evidence="3" id="KW-1003">Cell membrane</keyword>
<feature type="transmembrane region" description="Helical" evidence="9">
    <location>
        <begin position="86"/>
        <end position="105"/>
    </location>
</feature>
<evidence type="ECO:0000256" key="8">
    <source>
        <dbReference type="ARBA" id="ARBA00038436"/>
    </source>
</evidence>
<keyword evidence="4" id="KW-0997">Cell inner membrane</keyword>
<accession>F0RVQ3</accession>
<evidence type="ECO:0000256" key="2">
    <source>
        <dbReference type="ARBA" id="ARBA00022448"/>
    </source>
</evidence>
<dbReference type="InterPro" id="IPR055348">
    <property type="entry name" value="DctQ"/>
</dbReference>
<keyword evidence="12" id="KW-1185">Reference proteome</keyword>
<dbReference type="KEGG" id="sbu:SpiBuddy_1220"/>
<evidence type="ECO:0000313" key="12">
    <source>
        <dbReference type="Proteomes" id="UP000008466"/>
    </source>
</evidence>
<evidence type="ECO:0000256" key="9">
    <source>
        <dbReference type="SAM" id="Phobius"/>
    </source>
</evidence>
<evidence type="ECO:0000256" key="4">
    <source>
        <dbReference type="ARBA" id="ARBA00022519"/>
    </source>
</evidence>
<feature type="domain" description="Tripartite ATP-independent periplasmic transporters DctQ component" evidence="10">
    <location>
        <begin position="60"/>
        <end position="185"/>
    </location>
</feature>
<sequence length="222" mass="25326">MRETKSPYSSKVRSYLVSNHLIVDVADHKGLHLIPELLRTLNHWTHKLILYIAQVALALMVVLVILTVVLRYVFNTGIGWAEEVPRLLVTLFAFLACAIGVRDHMHISVNILYNSCKEGSWVRKALVIFTDVCILLCGLFLLVYGWQYTKRLMSLPGTLPMTGWPTFIQYIPAPLAGFVMTFDSLLFLTGILDREELLYSEKEVDYTKIVKQQHENVSEGRS</sequence>
<evidence type="ECO:0000256" key="1">
    <source>
        <dbReference type="ARBA" id="ARBA00004429"/>
    </source>
</evidence>
<evidence type="ECO:0000256" key="5">
    <source>
        <dbReference type="ARBA" id="ARBA00022692"/>
    </source>
</evidence>
<dbReference type="eggNOG" id="COG3090">
    <property type="taxonomic scope" value="Bacteria"/>
</dbReference>
<feature type="transmembrane region" description="Helical" evidence="9">
    <location>
        <begin position="48"/>
        <end position="74"/>
    </location>
</feature>
<dbReference type="EMBL" id="CP002541">
    <property type="protein sequence ID" value="ADY13045.1"/>
    <property type="molecule type" value="Genomic_DNA"/>
</dbReference>
<keyword evidence="5 9" id="KW-0812">Transmembrane</keyword>
<comment type="subcellular location">
    <subcellularLocation>
        <location evidence="1">Cell inner membrane</location>
        <topology evidence="1">Multi-pass membrane protein</topology>
    </subcellularLocation>
</comment>
<keyword evidence="6 9" id="KW-1133">Transmembrane helix</keyword>
<evidence type="ECO:0000256" key="3">
    <source>
        <dbReference type="ARBA" id="ARBA00022475"/>
    </source>
</evidence>
<dbReference type="AlphaFoldDB" id="F0RVQ3"/>
<proteinExistence type="inferred from homology"/>
<feature type="transmembrane region" description="Helical" evidence="9">
    <location>
        <begin position="126"/>
        <end position="147"/>
    </location>
</feature>
<keyword evidence="2" id="KW-0813">Transport</keyword>
<dbReference type="HOGENOM" id="CLU_086356_9_1_12"/>
<evidence type="ECO:0000256" key="6">
    <source>
        <dbReference type="ARBA" id="ARBA00022989"/>
    </source>
</evidence>
<dbReference type="GO" id="GO:0005886">
    <property type="term" value="C:plasma membrane"/>
    <property type="evidence" value="ECO:0007669"/>
    <property type="project" value="UniProtKB-SubCell"/>
</dbReference>
<comment type="similarity">
    <text evidence="8">Belongs to the TRAP transporter small permease family.</text>
</comment>
<evidence type="ECO:0000313" key="11">
    <source>
        <dbReference type="EMBL" id="ADY13045.1"/>
    </source>
</evidence>
<dbReference type="STRING" id="158189.SpiBuddy_1220"/>
<dbReference type="InterPro" id="IPR007387">
    <property type="entry name" value="TRAP_DctQ"/>
</dbReference>
<dbReference type="GO" id="GO:0022857">
    <property type="term" value="F:transmembrane transporter activity"/>
    <property type="evidence" value="ECO:0007669"/>
    <property type="project" value="TreeGrafter"/>
</dbReference>
<reference evidence="12" key="1">
    <citation type="submission" date="2011-02" db="EMBL/GenBank/DDBJ databases">
        <title>Complete sequence of Spirochaeta sp. Buddy.</title>
        <authorList>
            <person name="Lucas S."/>
            <person name="Copeland A."/>
            <person name="Lapidus A."/>
            <person name="Cheng J.-F."/>
            <person name="Goodwin L."/>
            <person name="Pitluck S."/>
            <person name="Zeytun A."/>
            <person name="Detter J.C."/>
            <person name="Han C."/>
            <person name="Tapia R."/>
            <person name="Land M."/>
            <person name="Hauser L."/>
            <person name="Kyrpides N."/>
            <person name="Ivanova N."/>
            <person name="Mikhailova N."/>
            <person name="Pagani I."/>
            <person name="Ritalahti K.M."/>
            <person name="Loeffler F.E."/>
            <person name="Woyke T."/>
        </authorList>
    </citation>
    <scope>NUCLEOTIDE SEQUENCE [LARGE SCALE GENOMIC DNA]</scope>
    <source>
        <strain evidence="12">ATCC BAA-1886 / DSM 22777 / Buddy</strain>
    </source>
</reference>
<dbReference type="PANTHER" id="PTHR35011">
    <property type="entry name" value="2,3-DIKETO-L-GULONATE TRAP TRANSPORTER SMALL PERMEASE PROTEIN YIAM"/>
    <property type="match status" value="1"/>
</dbReference>
<dbReference type="Pfam" id="PF04290">
    <property type="entry name" value="DctQ"/>
    <property type="match status" value="1"/>
</dbReference>